<gene>
    <name evidence="1" type="ORF">Tco_1029747</name>
</gene>
<dbReference type="EMBL" id="BQNB010018079">
    <property type="protein sequence ID" value="GJT70461.1"/>
    <property type="molecule type" value="Genomic_DNA"/>
</dbReference>
<accession>A0ABQ5G4J4</accession>
<reference evidence="1" key="1">
    <citation type="journal article" date="2022" name="Int. J. Mol. Sci.">
        <title>Draft Genome of Tanacetum Coccineum: Genomic Comparison of Closely Related Tanacetum-Family Plants.</title>
        <authorList>
            <person name="Yamashiro T."/>
            <person name="Shiraishi A."/>
            <person name="Nakayama K."/>
            <person name="Satake H."/>
        </authorList>
    </citation>
    <scope>NUCLEOTIDE SEQUENCE</scope>
</reference>
<evidence type="ECO:0000313" key="2">
    <source>
        <dbReference type="Proteomes" id="UP001151760"/>
    </source>
</evidence>
<sequence>MLLDSIFSGLLENKEITIPTNAEIGREGERVNGKDKEQSRFVTWVKQARNLHEVSFDQLYAYLKQNELDVNEVRAMKARFPDPLALIANTYNPPPFYSSYKSLYNPQVLVVSKPSVVNDKPEKIVPKQLPKTSKAKTFFKKAKKQLDTFDKLIKEKTTINVLNWGDFGVHHVKRAYDSYVKPLVAELRDSLTKFEQEFHKEVFEMKEIFKGIKTNVNTYFGEKKYFEIEKKPLLVENDRLLEESMSCDIICTILRSFKEFDTFSQLSCMFIDKCVNCESLETELFNQKENVENKSFNELSKRFANLRNILFLFNDLQNKSFKLRAQLQAKFSE</sequence>
<reference evidence="1" key="2">
    <citation type="submission" date="2022-01" db="EMBL/GenBank/DDBJ databases">
        <authorList>
            <person name="Yamashiro T."/>
            <person name="Shiraishi A."/>
            <person name="Satake H."/>
            <person name="Nakayama K."/>
        </authorList>
    </citation>
    <scope>NUCLEOTIDE SEQUENCE</scope>
</reference>
<dbReference type="Proteomes" id="UP001151760">
    <property type="component" value="Unassembled WGS sequence"/>
</dbReference>
<evidence type="ECO:0000313" key="1">
    <source>
        <dbReference type="EMBL" id="GJT70461.1"/>
    </source>
</evidence>
<organism evidence="1 2">
    <name type="scientific">Tanacetum coccineum</name>
    <dbReference type="NCBI Taxonomy" id="301880"/>
    <lineage>
        <taxon>Eukaryota</taxon>
        <taxon>Viridiplantae</taxon>
        <taxon>Streptophyta</taxon>
        <taxon>Embryophyta</taxon>
        <taxon>Tracheophyta</taxon>
        <taxon>Spermatophyta</taxon>
        <taxon>Magnoliopsida</taxon>
        <taxon>eudicotyledons</taxon>
        <taxon>Gunneridae</taxon>
        <taxon>Pentapetalae</taxon>
        <taxon>asterids</taxon>
        <taxon>campanulids</taxon>
        <taxon>Asterales</taxon>
        <taxon>Asteraceae</taxon>
        <taxon>Asteroideae</taxon>
        <taxon>Anthemideae</taxon>
        <taxon>Anthemidinae</taxon>
        <taxon>Tanacetum</taxon>
    </lineage>
</organism>
<keyword evidence="2" id="KW-1185">Reference proteome</keyword>
<protein>
    <submittedName>
        <fullName evidence="1">Uncharacterized protein</fullName>
    </submittedName>
</protein>
<proteinExistence type="predicted"/>
<name>A0ABQ5G4J4_9ASTR</name>
<comment type="caution">
    <text evidence="1">The sequence shown here is derived from an EMBL/GenBank/DDBJ whole genome shotgun (WGS) entry which is preliminary data.</text>
</comment>